<comment type="caution">
    <text evidence="1">The sequence shown here is derived from an EMBL/GenBank/DDBJ whole genome shotgun (WGS) entry which is preliminary data.</text>
</comment>
<evidence type="ECO:0000313" key="2">
    <source>
        <dbReference type="Proteomes" id="UP001148662"/>
    </source>
</evidence>
<name>A0ACC1T1Y8_9APHY</name>
<organism evidence="1 2">
    <name type="scientific">Phlebia brevispora</name>
    <dbReference type="NCBI Taxonomy" id="194682"/>
    <lineage>
        <taxon>Eukaryota</taxon>
        <taxon>Fungi</taxon>
        <taxon>Dikarya</taxon>
        <taxon>Basidiomycota</taxon>
        <taxon>Agaricomycotina</taxon>
        <taxon>Agaricomycetes</taxon>
        <taxon>Polyporales</taxon>
        <taxon>Meruliaceae</taxon>
        <taxon>Phlebia</taxon>
    </lineage>
</organism>
<keyword evidence="2" id="KW-1185">Reference proteome</keyword>
<evidence type="ECO:0000313" key="1">
    <source>
        <dbReference type="EMBL" id="KAJ3551273.1"/>
    </source>
</evidence>
<proteinExistence type="predicted"/>
<protein>
    <submittedName>
        <fullName evidence="1">Uncharacterized protein</fullName>
    </submittedName>
</protein>
<dbReference type="Proteomes" id="UP001148662">
    <property type="component" value="Unassembled WGS sequence"/>
</dbReference>
<dbReference type="EMBL" id="JANHOG010000826">
    <property type="protein sequence ID" value="KAJ3551273.1"/>
    <property type="molecule type" value="Genomic_DNA"/>
</dbReference>
<gene>
    <name evidence="1" type="ORF">NM688_g4799</name>
</gene>
<reference evidence="1" key="1">
    <citation type="submission" date="2022-07" db="EMBL/GenBank/DDBJ databases">
        <title>Genome Sequence of Phlebia brevispora.</title>
        <authorList>
            <person name="Buettner E."/>
        </authorList>
    </citation>
    <scope>NUCLEOTIDE SEQUENCE</scope>
    <source>
        <strain evidence="1">MPL23</strain>
    </source>
</reference>
<accession>A0ACC1T1Y8</accession>
<sequence length="345" mass="40898">MSRLTGQLPWTGSKDEVPDEDLYIPPPQNYNLTRRANATLLMLARNSDVDSAVRSVRELEDRFNHKFGYPWTFLNEEPFSDEFKRRVRNVVSSSASFGLIPHDHWFQPDSIDETKAAAGREKMVEDNIIYGGSVSYRNMCRFNSGFFYRHPLTLNYKWYWRVEPDVHFHCDIDSDPFLYMEDNDKIYGFTITMYEYHATIPTLWDTVKQFMKDYPQYINKDNAMAYMSDNQGDSYNLCHFWSNFEIADMDFWRGEAYSKYFDYLDATGGFYYERWGDAPVHSIGVGLFARKDQIHFFDNIGYEHNPYTHCPKGSGLWERGKCACNLDRSFDYDGYSCMRQWDRIW</sequence>